<keyword evidence="2" id="KW-1185">Reference proteome</keyword>
<sequence length="143" mass="16583">MKGFLEYMNRQQLQVKVKQLVHQMIHEKQEASPIELFIRMDKLNPKLVQEWRAGKVPYLERLMQGSLSQLSFIMSVYRKTASEMGLQAVIRSYTRWGKGPRQSLRFSKSGDVSIERGYFTHYVKKKTAGTPTDLSELEPEGSN</sequence>
<name>A0A2R5EUI5_9BACL</name>
<gene>
    <name evidence="1" type="ORF">PAT3040_01599</name>
</gene>
<accession>A0A2R5EUI5</accession>
<organism evidence="1 2">
    <name type="scientific">Paenibacillus agaridevorans</name>
    <dbReference type="NCBI Taxonomy" id="171404"/>
    <lineage>
        <taxon>Bacteria</taxon>
        <taxon>Bacillati</taxon>
        <taxon>Bacillota</taxon>
        <taxon>Bacilli</taxon>
        <taxon>Bacillales</taxon>
        <taxon>Paenibacillaceae</taxon>
        <taxon>Paenibacillus</taxon>
    </lineage>
</organism>
<reference evidence="1 2" key="1">
    <citation type="submission" date="2017-08" db="EMBL/GenBank/DDBJ databases">
        <title>Substantial Increase in Enzyme Production by Combined Drug-Resistance Mutations in Paenibacillus agaridevorans.</title>
        <authorList>
            <person name="Tanaka Y."/>
            <person name="Funane K."/>
            <person name="Hosaka T."/>
            <person name="Shiwa Y."/>
            <person name="Fujita N."/>
            <person name="Miyazaki T."/>
            <person name="Yoshikawa H."/>
            <person name="Murakami K."/>
            <person name="Kasahara K."/>
            <person name="Inaoka T."/>
            <person name="Hiraga Y."/>
            <person name="Ochi K."/>
        </authorList>
    </citation>
    <scope>NUCLEOTIDE SEQUENCE [LARGE SCALE GENOMIC DNA]</scope>
    <source>
        <strain evidence="1 2">T-3040</strain>
    </source>
</reference>
<dbReference type="Proteomes" id="UP000245202">
    <property type="component" value="Unassembled WGS sequence"/>
</dbReference>
<evidence type="ECO:0000313" key="1">
    <source>
        <dbReference type="EMBL" id="GBG07051.1"/>
    </source>
</evidence>
<evidence type="ECO:0000313" key="2">
    <source>
        <dbReference type="Proteomes" id="UP000245202"/>
    </source>
</evidence>
<dbReference type="EMBL" id="BDQX01000075">
    <property type="protein sequence ID" value="GBG07051.1"/>
    <property type="molecule type" value="Genomic_DNA"/>
</dbReference>
<comment type="caution">
    <text evidence="1">The sequence shown here is derived from an EMBL/GenBank/DDBJ whole genome shotgun (WGS) entry which is preliminary data.</text>
</comment>
<dbReference type="AlphaFoldDB" id="A0A2R5EUI5"/>
<proteinExistence type="predicted"/>
<protein>
    <submittedName>
        <fullName evidence="1">Uncharacterized protein</fullName>
    </submittedName>
</protein>